<evidence type="ECO:0000256" key="1">
    <source>
        <dbReference type="ARBA" id="ARBA00004123"/>
    </source>
</evidence>
<evidence type="ECO:0000256" key="2">
    <source>
        <dbReference type="ARBA" id="ARBA00023242"/>
    </source>
</evidence>
<protein>
    <recommendedName>
        <fullName evidence="7">RNA guanine-7 methyltransferase activating subunit</fullName>
    </recommendedName>
</protein>
<accession>A0ABU7ESP1</accession>
<comment type="similarity">
    <text evidence="3">Belongs to the RAM family.</text>
</comment>
<keyword evidence="6" id="KW-1185">Reference proteome</keyword>
<feature type="region of interest" description="Disordered" evidence="4">
    <location>
        <begin position="50"/>
        <end position="147"/>
    </location>
</feature>
<organism evidence="5 6">
    <name type="scientific">Characodon lateralis</name>
    <dbReference type="NCBI Taxonomy" id="208331"/>
    <lineage>
        <taxon>Eukaryota</taxon>
        <taxon>Metazoa</taxon>
        <taxon>Chordata</taxon>
        <taxon>Craniata</taxon>
        <taxon>Vertebrata</taxon>
        <taxon>Euteleostomi</taxon>
        <taxon>Actinopterygii</taxon>
        <taxon>Neopterygii</taxon>
        <taxon>Teleostei</taxon>
        <taxon>Neoteleostei</taxon>
        <taxon>Acanthomorphata</taxon>
        <taxon>Ovalentaria</taxon>
        <taxon>Atherinomorphae</taxon>
        <taxon>Cyprinodontiformes</taxon>
        <taxon>Goodeidae</taxon>
        <taxon>Characodon</taxon>
    </lineage>
</organism>
<feature type="compositionally biased region" description="Basic and acidic residues" evidence="4">
    <location>
        <begin position="77"/>
        <end position="118"/>
    </location>
</feature>
<evidence type="ECO:0000313" key="6">
    <source>
        <dbReference type="Proteomes" id="UP001352852"/>
    </source>
</evidence>
<dbReference type="EMBL" id="JAHUTJ010065952">
    <property type="protein sequence ID" value="MED6289840.1"/>
    <property type="molecule type" value="Genomic_DNA"/>
</dbReference>
<keyword evidence="2" id="KW-0539">Nucleus</keyword>
<dbReference type="PANTHER" id="PTHR48168">
    <property type="entry name" value="RNA GUANINE-7 METHYLTRANSFERASE-ACTIVATING SUBUNIT-LIKE (PSEUDOGENE)-RELATED"/>
    <property type="match status" value="1"/>
</dbReference>
<dbReference type="Proteomes" id="UP001352852">
    <property type="component" value="Unassembled WGS sequence"/>
</dbReference>
<dbReference type="InterPro" id="IPR028271">
    <property type="entry name" value="RAMAC"/>
</dbReference>
<gene>
    <name evidence="5" type="ORF">CHARACLAT_006998</name>
</gene>
<sequence length="147" mass="17208">MRVVAIANNSTVVVVLKVSSHFFCVMSEMSENAQSYEELFAQRFSSDDSEYQQYLNRPADPPPIVEDWRGRGGGNQRGRDNRYQDRRGYRGRGCGEDRGWRGDRRGQQQHWHDRDRSWGHGSGYQSGPRSSNQGYNIHHQRPHYDRY</sequence>
<dbReference type="PANTHER" id="PTHR48168:SF1">
    <property type="entry name" value="RNA GUANINE-N7 METHYLTRANSFERASE ACTIVATING SUBUNIT-RELATED"/>
    <property type="match status" value="1"/>
</dbReference>
<comment type="caution">
    <text evidence="5">The sequence shown here is derived from an EMBL/GenBank/DDBJ whole genome shotgun (WGS) entry which is preliminary data.</text>
</comment>
<evidence type="ECO:0000313" key="5">
    <source>
        <dbReference type="EMBL" id="MED6289840.1"/>
    </source>
</evidence>
<evidence type="ECO:0000256" key="3">
    <source>
        <dbReference type="ARBA" id="ARBA00034716"/>
    </source>
</evidence>
<proteinExistence type="inferred from homology"/>
<comment type="subcellular location">
    <subcellularLocation>
        <location evidence="1">Nucleus</location>
    </subcellularLocation>
</comment>
<name>A0ABU7ESP1_9TELE</name>
<reference evidence="5 6" key="1">
    <citation type="submission" date="2021-06" db="EMBL/GenBank/DDBJ databases">
        <authorList>
            <person name="Palmer J.M."/>
        </authorList>
    </citation>
    <scope>NUCLEOTIDE SEQUENCE [LARGE SCALE GENOMIC DNA]</scope>
    <source>
        <strain evidence="5 6">CL_MEX2019</strain>
        <tissue evidence="5">Muscle</tissue>
    </source>
</reference>
<feature type="compositionally biased region" description="Polar residues" evidence="4">
    <location>
        <begin position="123"/>
        <end position="135"/>
    </location>
</feature>
<evidence type="ECO:0000256" key="4">
    <source>
        <dbReference type="SAM" id="MobiDB-lite"/>
    </source>
</evidence>
<evidence type="ECO:0008006" key="7">
    <source>
        <dbReference type="Google" id="ProtNLM"/>
    </source>
</evidence>
<dbReference type="Pfam" id="PF15320">
    <property type="entry name" value="RAM"/>
    <property type="match status" value="1"/>
</dbReference>